<feature type="domain" description="MannoseP isomerase/GMP-like beta-helix" evidence="3">
    <location>
        <begin position="301"/>
        <end position="332"/>
    </location>
</feature>
<sequence length="462" mass="51555">MKLVLLSGGAGKRLWPMSNDSRSKQFLKVLRDADGRPVSMLQRVWSQLDEAGLKENAYICASRAQHEMIEHQLGNVSIIEEPDRRDTFPAIALASMYLRDVEFCADNEVIVVMPVDPFVDQSFFTTLQQLPKALVAAKADLVLMGVTPTEPTSKFGYIRTVPSLGNPSVDGKVYWHDVNAFVEKPKSSLAEQLIAEGALWNCGVFAFSVGYLRRELRRLGYPASFHELQSAFHDLPKRSFDYEIVENAKRIAAISYQGMWSDLGSWGALSEQMTESFVGRGSAMSCKNTHVVNELGIPLVAMGLEDVMVVSTPDGILVADKSHAANVKEAIKGFGGRPMCEERRWGSSRVLDYQKLDDGSEVLTKCIDILPGRHITYQRHSKRTEVWTVVEGRGQLVLGTNVVEVSAGDVVKIYPNQWHAIFALSGLQVIEVQRGEELVEEDIERRFKGWEEVLDHCARVPV</sequence>
<dbReference type="EMBL" id="LJCO01000107">
    <property type="protein sequence ID" value="KPV39333.1"/>
    <property type="molecule type" value="Genomic_DNA"/>
</dbReference>
<reference evidence="4 5" key="1">
    <citation type="submission" date="2015-09" db="EMBL/GenBank/DDBJ databases">
        <title>Draft genome sequence of Alicyclobacillus ferrooxydans DSM 22381.</title>
        <authorList>
            <person name="Hemp J."/>
        </authorList>
    </citation>
    <scope>NUCLEOTIDE SEQUENCE [LARGE SCALE GENOMIC DNA]</scope>
    <source>
        <strain evidence="4 5">TC-34</strain>
    </source>
</reference>
<dbReference type="Proteomes" id="UP000050482">
    <property type="component" value="Unassembled WGS sequence"/>
</dbReference>
<organism evidence="4 5">
    <name type="scientific">Alicyclobacillus ferrooxydans</name>
    <dbReference type="NCBI Taxonomy" id="471514"/>
    <lineage>
        <taxon>Bacteria</taxon>
        <taxon>Bacillati</taxon>
        <taxon>Bacillota</taxon>
        <taxon>Bacilli</taxon>
        <taxon>Bacillales</taxon>
        <taxon>Alicyclobacillaceae</taxon>
        <taxon>Alicyclobacillus</taxon>
    </lineage>
</organism>
<dbReference type="InterPro" id="IPR029044">
    <property type="entry name" value="Nucleotide-diphossugar_trans"/>
</dbReference>
<comment type="caution">
    <text evidence="4">The sequence shown here is derived from an EMBL/GenBank/DDBJ whole genome shotgun (WGS) entry which is preliminary data.</text>
</comment>
<feature type="domain" description="Nucleotidyl transferase" evidence="1">
    <location>
        <begin position="4"/>
        <end position="273"/>
    </location>
</feature>
<gene>
    <name evidence="4" type="ORF">AN477_22845</name>
</gene>
<dbReference type="InterPro" id="IPR014710">
    <property type="entry name" value="RmlC-like_jellyroll"/>
</dbReference>
<dbReference type="Pfam" id="PF01050">
    <property type="entry name" value="MannoseP_isomer"/>
    <property type="match status" value="1"/>
</dbReference>
<dbReference type="PATRIC" id="fig|471514.4.peg.2103"/>
<evidence type="ECO:0000259" key="3">
    <source>
        <dbReference type="Pfam" id="PF22640"/>
    </source>
</evidence>
<evidence type="ECO:0000259" key="1">
    <source>
        <dbReference type="Pfam" id="PF00483"/>
    </source>
</evidence>
<keyword evidence="5" id="KW-1185">Reference proteome</keyword>
<dbReference type="Gene3D" id="3.90.550.10">
    <property type="entry name" value="Spore Coat Polysaccharide Biosynthesis Protein SpsA, Chain A"/>
    <property type="match status" value="1"/>
</dbReference>
<dbReference type="CDD" id="cd02213">
    <property type="entry name" value="cupin_PMI_typeII_C"/>
    <property type="match status" value="1"/>
</dbReference>
<name>A0A0N8PMP9_9BACL</name>
<evidence type="ECO:0000313" key="5">
    <source>
        <dbReference type="Proteomes" id="UP000050482"/>
    </source>
</evidence>
<dbReference type="RefSeq" id="WP_054971488.1">
    <property type="nucleotide sequence ID" value="NZ_LJCO01000107.1"/>
</dbReference>
<evidence type="ECO:0000259" key="2">
    <source>
        <dbReference type="Pfam" id="PF01050"/>
    </source>
</evidence>
<dbReference type="SUPFAM" id="SSF53448">
    <property type="entry name" value="Nucleotide-diphospho-sugar transferases"/>
    <property type="match status" value="1"/>
</dbReference>
<dbReference type="InterPro" id="IPR005835">
    <property type="entry name" value="NTP_transferase_dom"/>
</dbReference>
<proteinExistence type="predicted"/>
<accession>A0A0N8PMP9</accession>
<keyword evidence="4" id="KW-0548">Nucleotidyltransferase</keyword>
<protein>
    <submittedName>
        <fullName evidence="4">Mannose-1-phosphate guanylyltransferase</fullName>
    </submittedName>
</protein>
<dbReference type="OrthoDB" id="9806359at2"/>
<dbReference type="STRING" id="471514.AN477_22845"/>
<dbReference type="PANTHER" id="PTHR46390">
    <property type="entry name" value="MANNOSE-1-PHOSPHATE GUANYLYLTRANSFERASE"/>
    <property type="match status" value="1"/>
</dbReference>
<dbReference type="Pfam" id="PF22640">
    <property type="entry name" value="ManC_GMP_beta-helix"/>
    <property type="match status" value="1"/>
</dbReference>
<dbReference type="Pfam" id="PF00483">
    <property type="entry name" value="NTP_transferase"/>
    <property type="match status" value="1"/>
</dbReference>
<dbReference type="GO" id="GO:0009298">
    <property type="term" value="P:GDP-mannose biosynthetic process"/>
    <property type="evidence" value="ECO:0007669"/>
    <property type="project" value="TreeGrafter"/>
</dbReference>
<keyword evidence="4" id="KW-0808">Transferase</keyword>
<dbReference type="GO" id="GO:0004475">
    <property type="term" value="F:mannose-1-phosphate guanylyltransferase (GTP) activity"/>
    <property type="evidence" value="ECO:0007669"/>
    <property type="project" value="TreeGrafter"/>
</dbReference>
<dbReference type="SUPFAM" id="SSF51182">
    <property type="entry name" value="RmlC-like cupins"/>
    <property type="match status" value="1"/>
</dbReference>
<dbReference type="GO" id="GO:0005976">
    <property type="term" value="P:polysaccharide metabolic process"/>
    <property type="evidence" value="ECO:0007669"/>
    <property type="project" value="InterPro"/>
</dbReference>
<evidence type="ECO:0000313" key="4">
    <source>
        <dbReference type="EMBL" id="KPV39333.1"/>
    </source>
</evidence>
<feature type="domain" description="Mannose-6-phosphate isomerase type II C-terminal" evidence="2">
    <location>
        <begin position="344"/>
        <end position="445"/>
    </location>
</feature>
<dbReference type="InterPro" id="IPR054566">
    <property type="entry name" value="ManC/GMP-like_b-helix"/>
</dbReference>
<dbReference type="Gene3D" id="2.60.120.10">
    <property type="entry name" value="Jelly Rolls"/>
    <property type="match status" value="1"/>
</dbReference>
<dbReference type="InterPro" id="IPR011051">
    <property type="entry name" value="RmlC_Cupin_sf"/>
</dbReference>
<dbReference type="PANTHER" id="PTHR46390:SF1">
    <property type="entry name" value="MANNOSE-1-PHOSPHATE GUANYLYLTRANSFERASE"/>
    <property type="match status" value="1"/>
</dbReference>
<dbReference type="InterPro" id="IPR001538">
    <property type="entry name" value="Man6P_isomerase-2_C"/>
</dbReference>
<dbReference type="InterPro" id="IPR051161">
    <property type="entry name" value="Mannose-6P_isomerase_type2"/>
</dbReference>
<dbReference type="AlphaFoldDB" id="A0A0N8PMP9"/>